<evidence type="ECO:0000313" key="2">
    <source>
        <dbReference type="EMBL" id="KAL0150163.1"/>
    </source>
</evidence>
<name>A0ABD0MM24_CIRMR</name>
<evidence type="ECO:0000259" key="1">
    <source>
        <dbReference type="PROSITE" id="PS50878"/>
    </source>
</evidence>
<dbReference type="PANTHER" id="PTHR47510:SF3">
    <property type="entry name" value="ENDO_EXONUCLEASE_PHOSPHATASE DOMAIN-CONTAINING PROTEIN"/>
    <property type="match status" value="1"/>
</dbReference>
<feature type="domain" description="Reverse transcriptase" evidence="1">
    <location>
        <begin position="1"/>
        <end position="237"/>
    </location>
</feature>
<comment type="caution">
    <text evidence="2">The sequence shown here is derived from an EMBL/GenBank/DDBJ whole genome shotgun (WGS) entry which is preliminary data.</text>
</comment>
<sequence>MSLRLQKVPLLWKTSYIVPVPKKSCSSDPKDYRPVALMSHIMKILERLVLEELRPTVRPCIDVPPQPHLRVEDAIIYMLARAYTHLEKAANTVRVMFFDFSSAFNTIRLALQGEKLIAMRSDASLVPLIVNYLTGRPQYVRLRHRVSDRVVCNTGAPKGTVLSPSFFTLYTADFSYCTESCHLQKFSDDSAIVGCFSGGEETEYRTTAEPSAAQCDKNNGAGGRIAEDYGTYDPAVYKKPQSRLYFLRRLRSFNICRTMLKMFYESVVASAIFFAVVCRGSGLKVADANRLNKFNRKAASVVGVELEES</sequence>
<dbReference type="Proteomes" id="UP001529510">
    <property type="component" value="Unassembled WGS sequence"/>
</dbReference>
<dbReference type="AlphaFoldDB" id="A0ABD0MM24"/>
<organism evidence="2 3">
    <name type="scientific">Cirrhinus mrigala</name>
    <name type="common">Mrigala</name>
    <dbReference type="NCBI Taxonomy" id="683832"/>
    <lineage>
        <taxon>Eukaryota</taxon>
        <taxon>Metazoa</taxon>
        <taxon>Chordata</taxon>
        <taxon>Craniata</taxon>
        <taxon>Vertebrata</taxon>
        <taxon>Euteleostomi</taxon>
        <taxon>Actinopterygii</taxon>
        <taxon>Neopterygii</taxon>
        <taxon>Teleostei</taxon>
        <taxon>Ostariophysi</taxon>
        <taxon>Cypriniformes</taxon>
        <taxon>Cyprinidae</taxon>
        <taxon>Labeoninae</taxon>
        <taxon>Labeonini</taxon>
        <taxon>Cirrhinus</taxon>
    </lineage>
</organism>
<dbReference type="PANTHER" id="PTHR47510">
    <property type="entry name" value="REVERSE TRANSCRIPTASE DOMAIN-CONTAINING PROTEIN"/>
    <property type="match status" value="1"/>
</dbReference>
<dbReference type="Pfam" id="PF09004">
    <property type="entry name" value="ALKBH8_N"/>
    <property type="match status" value="1"/>
</dbReference>
<dbReference type="EMBL" id="JAMKFB020000306">
    <property type="protein sequence ID" value="KAL0150163.1"/>
    <property type="molecule type" value="Genomic_DNA"/>
</dbReference>
<protein>
    <recommendedName>
        <fullName evidence="1">Reverse transcriptase domain-containing protein</fullName>
    </recommendedName>
</protein>
<gene>
    <name evidence="2" type="ORF">M9458_054590</name>
</gene>
<dbReference type="InterPro" id="IPR000477">
    <property type="entry name" value="RT_dom"/>
</dbReference>
<reference evidence="2 3" key="1">
    <citation type="submission" date="2024-05" db="EMBL/GenBank/DDBJ databases">
        <title>Genome sequencing and assembly of Indian major carp, Cirrhinus mrigala (Hamilton, 1822).</title>
        <authorList>
            <person name="Mohindra V."/>
            <person name="Chowdhury L.M."/>
            <person name="Lal K."/>
            <person name="Jena J.K."/>
        </authorList>
    </citation>
    <scope>NUCLEOTIDE SEQUENCE [LARGE SCALE GENOMIC DNA]</scope>
    <source>
        <strain evidence="2">CM1030</strain>
        <tissue evidence="2">Blood</tissue>
    </source>
</reference>
<keyword evidence="3" id="KW-1185">Reference proteome</keyword>
<evidence type="ECO:0000313" key="3">
    <source>
        <dbReference type="Proteomes" id="UP001529510"/>
    </source>
</evidence>
<accession>A0ABD0MM24</accession>
<proteinExistence type="predicted"/>
<dbReference type="Pfam" id="PF00078">
    <property type="entry name" value="RVT_1"/>
    <property type="match status" value="1"/>
</dbReference>
<dbReference type="InterPro" id="IPR015095">
    <property type="entry name" value="AlkB_hom8_N"/>
</dbReference>
<dbReference type="PROSITE" id="PS50878">
    <property type="entry name" value="RT_POL"/>
    <property type="match status" value="1"/>
</dbReference>